<dbReference type="AlphaFoldDB" id="A0A132B9T3"/>
<dbReference type="RefSeq" id="XP_018063358.1">
    <property type="nucleotide sequence ID" value="XM_018206685.1"/>
</dbReference>
<keyword evidence="1" id="KW-0812">Transmembrane</keyword>
<dbReference type="PANTHER" id="PTHR35394">
    <property type="entry name" value="DUF3176 DOMAIN-CONTAINING PROTEIN"/>
    <property type="match status" value="1"/>
</dbReference>
<evidence type="ECO:0000313" key="3">
    <source>
        <dbReference type="Proteomes" id="UP000070700"/>
    </source>
</evidence>
<dbReference type="EMBL" id="KQ947433">
    <property type="protein sequence ID" value="KUJ09003.1"/>
    <property type="molecule type" value="Genomic_DNA"/>
</dbReference>
<protein>
    <submittedName>
        <fullName evidence="2">Uncharacterized protein</fullName>
    </submittedName>
</protein>
<evidence type="ECO:0000313" key="2">
    <source>
        <dbReference type="EMBL" id="KUJ09003.1"/>
    </source>
</evidence>
<organism evidence="2 3">
    <name type="scientific">Mollisia scopiformis</name>
    <name type="common">Conifer needle endophyte fungus</name>
    <name type="synonym">Phialocephala scopiformis</name>
    <dbReference type="NCBI Taxonomy" id="149040"/>
    <lineage>
        <taxon>Eukaryota</taxon>
        <taxon>Fungi</taxon>
        <taxon>Dikarya</taxon>
        <taxon>Ascomycota</taxon>
        <taxon>Pezizomycotina</taxon>
        <taxon>Leotiomycetes</taxon>
        <taxon>Helotiales</taxon>
        <taxon>Mollisiaceae</taxon>
        <taxon>Mollisia</taxon>
    </lineage>
</organism>
<keyword evidence="3" id="KW-1185">Reference proteome</keyword>
<reference evidence="2 3" key="1">
    <citation type="submission" date="2015-10" db="EMBL/GenBank/DDBJ databases">
        <title>Full genome of DAOMC 229536 Phialocephala scopiformis, a fungal endophyte of spruce producing the potent anti-insectan compound rugulosin.</title>
        <authorList>
            <consortium name="DOE Joint Genome Institute"/>
            <person name="Walker A.K."/>
            <person name="Frasz S.L."/>
            <person name="Seifert K.A."/>
            <person name="Miller J.D."/>
            <person name="Mondo S.J."/>
            <person name="Labutti K."/>
            <person name="Lipzen A."/>
            <person name="Dockter R."/>
            <person name="Kennedy M."/>
            <person name="Grigoriev I.V."/>
            <person name="Spatafora J.W."/>
        </authorList>
    </citation>
    <scope>NUCLEOTIDE SEQUENCE [LARGE SCALE GENOMIC DNA]</scope>
    <source>
        <strain evidence="2 3">CBS 120377</strain>
    </source>
</reference>
<dbReference type="OrthoDB" id="5376804at2759"/>
<dbReference type="PANTHER" id="PTHR35394:SF5">
    <property type="entry name" value="DUF3176 DOMAIN-CONTAINING PROTEIN"/>
    <property type="match status" value="1"/>
</dbReference>
<gene>
    <name evidence="2" type="ORF">LY89DRAFT_317286</name>
</gene>
<evidence type="ECO:0000256" key="1">
    <source>
        <dbReference type="SAM" id="Phobius"/>
    </source>
</evidence>
<dbReference type="Proteomes" id="UP000070700">
    <property type="component" value="Unassembled WGS sequence"/>
</dbReference>
<dbReference type="KEGG" id="psco:LY89DRAFT_317286"/>
<proteinExistence type="predicted"/>
<dbReference type="GeneID" id="28816411"/>
<accession>A0A132B9T3</accession>
<dbReference type="InParanoid" id="A0A132B9T3"/>
<keyword evidence="1" id="KW-0472">Membrane</keyword>
<sequence length="215" mass="24045">MQSPNLNDTFVVSSNAWTDLSSQLTEETLLNGQVVLGGIDSDSPLTGNDLPTLLYQATNVTRAMHSLAGYITTQMRANDSLLLQEAQQNVSLIAANQAVNGHVWTQQQFVTVRWAWLTLPALLLVLACIFLLIAFVETRKNRVGLWQSSPLAFFFHARLPDEAQMREWRAGELSTANQMQNAAKKLYMKIMKDEDGSIEVFSKSAALARDWESKR</sequence>
<name>A0A132B9T3_MOLSC</name>
<keyword evidence="1" id="KW-1133">Transmembrane helix</keyword>
<feature type="transmembrane region" description="Helical" evidence="1">
    <location>
        <begin position="114"/>
        <end position="136"/>
    </location>
</feature>